<dbReference type="EC" id="2.7.1.69" evidence="4"/>
<dbReference type="AlphaFoldDB" id="Q2LSN1"/>
<name>Q2LSN1_SYNAS</name>
<dbReference type="InterPro" id="IPR002178">
    <property type="entry name" value="PTS_EIIA_type-2_dom"/>
</dbReference>
<evidence type="ECO:0000256" key="1">
    <source>
        <dbReference type="ARBA" id="ARBA00004496"/>
    </source>
</evidence>
<reference evidence="4 5" key="1">
    <citation type="journal article" date="2007" name="Proc. Natl. Acad. Sci. U.S.A.">
        <title>The genome of Syntrophus aciditrophicus: life at the thermodynamic limit of microbial growth.</title>
        <authorList>
            <person name="McInerney M.J."/>
            <person name="Rohlin L."/>
            <person name="Mouttaki H."/>
            <person name="Kim U."/>
            <person name="Krupp R.S."/>
            <person name="Rios-Hernandez L."/>
            <person name="Sieber J."/>
            <person name="Struchtemeyer C.G."/>
            <person name="Bhattacharyya A."/>
            <person name="Campbell J.W."/>
            <person name="Gunsalus R.P."/>
        </authorList>
    </citation>
    <scope>NUCLEOTIDE SEQUENCE [LARGE SCALE GENOMIC DNA]</scope>
    <source>
        <strain evidence="4 5">SB</strain>
    </source>
</reference>
<dbReference type="OrthoDB" id="95460at2"/>
<dbReference type="CDD" id="cd00211">
    <property type="entry name" value="PTS_IIA_fru"/>
    <property type="match status" value="1"/>
</dbReference>
<dbReference type="GO" id="GO:0005737">
    <property type="term" value="C:cytoplasm"/>
    <property type="evidence" value="ECO:0007669"/>
    <property type="project" value="UniProtKB-SubCell"/>
</dbReference>
<keyword evidence="2 4" id="KW-0808">Transferase</keyword>
<dbReference type="EMBL" id="CP000252">
    <property type="protein sequence ID" value="ABC77094.1"/>
    <property type="molecule type" value="Genomic_DNA"/>
</dbReference>
<evidence type="ECO:0000313" key="5">
    <source>
        <dbReference type="Proteomes" id="UP000001933"/>
    </source>
</evidence>
<dbReference type="eggNOG" id="COG1762">
    <property type="taxonomic scope" value="Bacteria"/>
</dbReference>
<dbReference type="InterPro" id="IPR051541">
    <property type="entry name" value="PTS_SugarTrans_NitroReg"/>
</dbReference>
<dbReference type="PANTHER" id="PTHR47738">
    <property type="entry name" value="PTS SYSTEM FRUCTOSE-LIKE EIIA COMPONENT-RELATED"/>
    <property type="match status" value="1"/>
</dbReference>
<dbReference type="KEGG" id="sat:SYN_00943"/>
<dbReference type="Pfam" id="PF00359">
    <property type="entry name" value="PTS_EIIA_2"/>
    <property type="match status" value="1"/>
</dbReference>
<evidence type="ECO:0000259" key="3">
    <source>
        <dbReference type="PROSITE" id="PS51094"/>
    </source>
</evidence>
<dbReference type="STRING" id="56780.SYN_00943"/>
<dbReference type="GO" id="GO:0016740">
    <property type="term" value="F:transferase activity"/>
    <property type="evidence" value="ECO:0007669"/>
    <property type="project" value="UniProtKB-KW"/>
</dbReference>
<keyword evidence="5" id="KW-1185">Reference proteome</keyword>
<dbReference type="HOGENOM" id="CLU_072531_5_2_7"/>
<organism evidence="4 5">
    <name type="scientific">Syntrophus aciditrophicus (strain SB)</name>
    <dbReference type="NCBI Taxonomy" id="56780"/>
    <lineage>
        <taxon>Bacteria</taxon>
        <taxon>Pseudomonadati</taxon>
        <taxon>Thermodesulfobacteriota</taxon>
        <taxon>Syntrophia</taxon>
        <taxon>Syntrophales</taxon>
        <taxon>Syntrophaceae</taxon>
        <taxon>Syntrophus</taxon>
    </lineage>
</organism>
<dbReference type="PANTHER" id="PTHR47738:SF2">
    <property type="entry name" value="PTS SYSTEM FRUCTOSE-LIKE EIIA COMPONENT"/>
    <property type="match status" value="1"/>
</dbReference>
<dbReference type="SUPFAM" id="SSF55804">
    <property type="entry name" value="Phoshotransferase/anion transport protein"/>
    <property type="match status" value="1"/>
</dbReference>
<dbReference type="FunFam" id="3.40.930.10:FF:000009">
    <property type="entry name" value="PTS system, fructose specific IIABC component"/>
    <property type="match status" value="1"/>
</dbReference>
<accession>Q2LSN1</accession>
<protein>
    <submittedName>
        <fullName evidence="4">Nitrogen regulatory IIA protein</fullName>
        <ecNumber evidence="4">2.7.1.69</ecNumber>
    </submittedName>
</protein>
<dbReference type="InParanoid" id="Q2LSN1"/>
<comment type="subcellular location">
    <subcellularLocation>
        <location evidence="1">Cytoplasm</location>
    </subcellularLocation>
</comment>
<feature type="domain" description="PTS EIIA type-2" evidence="3">
    <location>
        <begin position="5"/>
        <end position="149"/>
    </location>
</feature>
<dbReference type="RefSeq" id="WP_011417123.1">
    <property type="nucleotide sequence ID" value="NC_007759.1"/>
</dbReference>
<dbReference type="InterPro" id="IPR016152">
    <property type="entry name" value="PTrfase/Anion_transptr"/>
</dbReference>
<evidence type="ECO:0000256" key="2">
    <source>
        <dbReference type="ARBA" id="ARBA00022679"/>
    </source>
</evidence>
<dbReference type="FunCoup" id="Q2LSN1">
    <property type="interactions" value="147"/>
</dbReference>
<gene>
    <name evidence="4" type="ORF">SYN_00943</name>
</gene>
<proteinExistence type="predicted"/>
<dbReference type="PROSITE" id="PS00372">
    <property type="entry name" value="PTS_EIIA_TYPE_2_HIS"/>
    <property type="match status" value="1"/>
</dbReference>
<dbReference type="Proteomes" id="UP000001933">
    <property type="component" value="Chromosome"/>
</dbReference>
<evidence type="ECO:0000313" key="4">
    <source>
        <dbReference type="EMBL" id="ABC77094.1"/>
    </source>
</evidence>
<dbReference type="Gene3D" id="3.40.930.10">
    <property type="entry name" value="Mannitol-specific EII, Chain A"/>
    <property type="match status" value="1"/>
</dbReference>
<dbReference type="PROSITE" id="PS51094">
    <property type="entry name" value="PTS_EIIA_TYPE_2"/>
    <property type="match status" value="1"/>
</dbReference>
<sequence>MKITDLLKKDFIIEELVSTGKQEVLEELSRSFQKGNVKFNLDAMIKVLLEREKLGSTGIGDHIAIPHGKLNGLDDLIVAFGRSSRGIDFDAMDGKPVNLFFLLMAPEHSTGQHLKALAKISRMLKDHHFRKSLMETKSKDELYQIIADKDDQT</sequence>